<evidence type="ECO:0000313" key="9">
    <source>
        <dbReference type="RefSeq" id="XP_042620414.1"/>
    </source>
</evidence>
<dbReference type="GO" id="GO:0046872">
    <property type="term" value="F:metal ion binding"/>
    <property type="evidence" value="ECO:0007669"/>
    <property type="project" value="UniProtKB-KW"/>
</dbReference>
<keyword evidence="6" id="KW-1133">Transmembrane helix</keyword>
<dbReference type="GO" id="GO:0005783">
    <property type="term" value="C:endoplasmic reticulum"/>
    <property type="evidence" value="ECO:0007669"/>
    <property type="project" value="UniProtKB-ARBA"/>
</dbReference>
<comment type="cofactor">
    <cofactor evidence="1">
        <name>Ca(2+)</name>
        <dbReference type="ChEBI" id="CHEBI:29108"/>
    </cofactor>
</comment>
<dbReference type="InterPro" id="IPR024607">
    <property type="entry name" value="Sulfatase_CS"/>
</dbReference>
<dbReference type="Proteomes" id="UP001155660">
    <property type="component" value="Chromosome A9"/>
</dbReference>
<dbReference type="GeneID" id="122146210"/>
<organism evidence="9">
    <name type="scientific">Cyprinus carpio</name>
    <name type="common">Common carp</name>
    <dbReference type="NCBI Taxonomy" id="7962"/>
    <lineage>
        <taxon>Eukaryota</taxon>
        <taxon>Metazoa</taxon>
        <taxon>Chordata</taxon>
        <taxon>Craniata</taxon>
        <taxon>Vertebrata</taxon>
        <taxon>Euteleostomi</taxon>
        <taxon>Actinopterygii</taxon>
        <taxon>Neopterygii</taxon>
        <taxon>Teleostei</taxon>
        <taxon>Ostariophysi</taxon>
        <taxon>Cypriniformes</taxon>
        <taxon>Cyprinidae</taxon>
        <taxon>Cyprininae</taxon>
        <taxon>Cyprinus</taxon>
    </lineage>
</organism>
<dbReference type="OrthoDB" id="103349at2759"/>
<keyword evidence="6" id="KW-0812">Transmembrane</keyword>
<protein>
    <submittedName>
        <fullName evidence="9">Arylsulfatase D-like</fullName>
    </submittedName>
</protein>
<evidence type="ECO:0000256" key="3">
    <source>
        <dbReference type="ARBA" id="ARBA00022723"/>
    </source>
</evidence>
<dbReference type="InterPro" id="IPR000917">
    <property type="entry name" value="Sulfatase_N"/>
</dbReference>
<dbReference type="PROSITE" id="PS00149">
    <property type="entry name" value="SULFATASE_2"/>
    <property type="match status" value="1"/>
</dbReference>
<dbReference type="Pfam" id="PF14707">
    <property type="entry name" value="Sulfatase_C"/>
    <property type="match status" value="1"/>
</dbReference>
<feature type="transmembrane region" description="Helical" evidence="6">
    <location>
        <begin position="158"/>
        <end position="175"/>
    </location>
</feature>
<feature type="chain" id="PRO_5040282347" evidence="7">
    <location>
        <begin position="33"/>
        <end position="506"/>
    </location>
</feature>
<feature type="transmembrane region" description="Helical" evidence="6">
    <location>
        <begin position="128"/>
        <end position="146"/>
    </location>
</feature>
<keyword evidence="7" id="KW-0732">Signal</keyword>
<evidence type="ECO:0000256" key="7">
    <source>
        <dbReference type="SAM" id="SignalP"/>
    </source>
</evidence>
<keyword evidence="6" id="KW-0472">Membrane</keyword>
<evidence type="ECO:0000259" key="8">
    <source>
        <dbReference type="Pfam" id="PF00884"/>
    </source>
</evidence>
<comment type="similarity">
    <text evidence="2">Belongs to the sulfatase family.</text>
</comment>
<dbReference type="AlphaFoldDB" id="A0A9Q9YHN9"/>
<keyword evidence="5" id="KW-0106">Calcium</keyword>
<evidence type="ECO:0000256" key="4">
    <source>
        <dbReference type="ARBA" id="ARBA00022801"/>
    </source>
</evidence>
<dbReference type="PANTHER" id="PTHR42693:SF5">
    <property type="entry name" value="ARYLSULFATASE D"/>
    <property type="match status" value="1"/>
</dbReference>
<dbReference type="Pfam" id="PF00884">
    <property type="entry name" value="Sulfatase"/>
    <property type="match status" value="2"/>
</dbReference>
<accession>A0A9Q9YHN9</accession>
<dbReference type="KEGG" id="ccar:122146210"/>
<proteinExistence type="inferred from homology"/>
<dbReference type="FunFam" id="3.30.1120.10:FF:000001">
    <property type="entry name" value="Arylsulfatase E"/>
    <property type="match status" value="1"/>
</dbReference>
<reference evidence="9" key="1">
    <citation type="submission" date="2025-08" db="UniProtKB">
        <authorList>
            <consortium name="RefSeq"/>
        </authorList>
    </citation>
    <scope>IDENTIFICATION</scope>
    <source>
        <tissue evidence="9">Muscle</tissue>
    </source>
</reference>
<evidence type="ECO:0000256" key="2">
    <source>
        <dbReference type="ARBA" id="ARBA00008779"/>
    </source>
</evidence>
<dbReference type="InterPro" id="IPR050738">
    <property type="entry name" value="Sulfatase"/>
</dbReference>
<keyword evidence="4" id="KW-0378">Hydrolase</keyword>
<dbReference type="RefSeq" id="XP_042620414.1">
    <property type="nucleotide sequence ID" value="XM_042764480.1"/>
</dbReference>
<sequence>MSITRPINHEISSLSAVFVSVLSVCVCVCVCGCEGLGSTGRVQVILFLAGSGGLLPNETTFAKLLQKQGYTTGIVGKWHLGVNCESRNDHCHHPNNHGFDFFYGLPFTNFNDCKPGAGKGVLVDVQETLWQISVLLTLASLTLLAARASGLLRVSWTLVAFLAAMSLLSFAVWFVPFELLRTWNCIIMRNGEVVEQPLKLETLNARLMSEAERFVERHKDGPFLLFLSLAHVHTPLFVSEGILCLITGRMMETIARLGLSEKTLMYFTSDHGGHIEEGPKGGWNGIYRGGKAMGGWEGGIRVPGIFRWPGRLNPGREVAEPTSLMDVFPTVVKLAGGALPEDRILDGRDLMPLLEGRTNRSQHEFMFHYCGMYLNAVRWHPPDSESIFKVHFFTPNFSLAGAVGCYHTGVCMCHRPFVTYHNPPLVFELSRDPSESRPLSPDTEPRLAEVLERVKRAVTEHRRTLAPVEKQLTWTKVLWKPWLQPCCGTFPFCSCEESNHTSAAAE</sequence>
<feature type="domain" description="Sulfatase N-terminal" evidence="8">
    <location>
        <begin position="248"/>
        <end position="336"/>
    </location>
</feature>
<dbReference type="PANTHER" id="PTHR42693">
    <property type="entry name" value="ARYLSULFATASE FAMILY MEMBER"/>
    <property type="match status" value="1"/>
</dbReference>
<keyword evidence="3" id="KW-0479">Metal-binding</keyword>
<evidence type="ECO:0000256" key="5">
    <source>
        <dbReference type="ARBA" id="ARBA00022837"/>
    </source>
</evidence>
<feature type="domain" description="Sulfatase N-terminal" evidence="8">
    <location>
        <begin position="52"/>
        <end position="240"/>
    </location>
</feature>
<feature type="signal peptide" evidence="7">
    <location>
        <begin position="1"/>
        <end position="32"/>
    </location>
</feature>
<evidence type="ECO:0000256" key="1">
    <source>
        <dbReference type="ARBA" id="ARBA00001913"/>
    </source>
</evidence>
<dbReference type="GO" id="GO:0004065">
    <property type="term" value="F:arylsulfatase activity"/>
    <property type="evidence" value="ECO:0007669"/>
    <property type="project" value="TreeGrafter"/>
</dbReference>
<name>A0A9Q9YHN9_CYPCA</name>
<evidence type="ECO:0000256" key="6">
    <source>
        <dbReference type="SAM" id="Phobius"/>
    </source>
</evidence>
<gene>
    <name evidence="9" type="primary">LOC122146210</name>
</gene>